<keyword evidence="8" id="KW-1185">Reference proteome</keyword>
<accession>A0A8C3LMV6</accession>
<dbReference type="FunFam" id="3.60.21.60:FF:000003">
    <property type="entry name" value="DNA polymerase alpha subunit B"/>
    <property type="match status" value="1"/>
</dbReference>
<comment type="subcellular location">
    <subcellularLocation>
        <location evidence="1">Nucleus</location>
    </subcellularLocation>
</comment>
<protein>
    <recommendedName>
        <fullName evidence="3">DNA polymerase alpha subunit B</fullName>
    </recommendedName>
</protein>
<dbReference type="Pfam" id="PF04042">
    <property type="entry name" value="DNA_pol_E_B"/>
    <property type="match status" value="1"/>
</dbReference>
<name>A0A8C3LMV6_CHRPC</name>
<dbReference type="GO" id="GO:0003677">
    <property type="term" value="F:DNA binding"/>
    <property type="evidence" value="ECO:0007669"/>
    <property type="project" value="InterPro"/>
</dbReference>
<comment type="similarity">
    <text evidence="2">Belongs to the DNA polymerase alpha subunit B family.</text>
</comment>
<evidence type="ECO:0000256" key="1">
    <source>
        <dbReference type="ARBA" id="ARBA00004123"/>
    </source>
</evidence>
<evidence type="ECO:0000256" key="4">
    <source>
        <dbReference type="ARBA" id="ARBA00022705"/>
    </source>
</evidence>
<dbReference type="Gene3D" id="3.60.21.60">
    <property type="match status" value="1"/>
</dbReference>
<reference evidence="7" key="2">
    <citation type="submission" date="2025-09" db="UniProtKB">
        <authorList>
            <consortium name="Ensembl"/>
        </authorList>
    </citation>
    <scope>IDENTIFICATION</scope>
</reference>
<feature type="domain" description="DNA polymerase alpha/delta/epsilon subunit B" evidence="6">
    <location>
        <begin position="324"/>
        <end position="387"/>
    </location>
</feature>
<dbReference type="InterPro" id="IPR007185">
    <property type="entry name" value="DNA_pol_a/d/e_bsu"/>
</dbReference>
<dbReference type="PANTHER" id="PTHR23061:SF12">
    <property type="entry name" value="DNA POLYMERASE ALPHA SUBUNIT B"/>
    <property type="match status" value="1"/>
</dbReference>
<reference evidence="7" key="1">
    <citation type="submission" date="2025-08" db="UniProtKB">
        <authorList>
            <consortium name="Ensembl"/>
        </authorList>
    </citation>
    <scope>IDENTIFICATION</scope>
</reference>
<organism evidence="7 8">
    <name type="scientific">Chrysolophus pictus</name>
    <name type="common">Golden pheasant</name>
    <name type="synonym">Phasianus pictus</name>
    <dbReference type="NCBI Taxonomy" id="9089"/>
    <lineage>
        <taxon>Eukaryota</taxon>
        <taxon>Metazoa</taxon>
        <taxon>Chordata</taxon>
        <taxon>Craniata</taxon>
        <taxon>Vertebrata</taxon>
        <taxon>Euteleostomi</taxon>
        <taxon>Archelosauria</taxon>
        <taxon>Archosauria</taxon>
        <taxon>Dinosauria</taxon>
        <taxon>Saurischia</taxon>
        <taxon>Theropoda</taxon>
        <taxon>Coelurosauria</taxon>
        <taxon>Aves</taxon>
        <taxon>Neognathae</taxon>
        <taxon>Galloanserae</taxon>
        <taxon>Galliformes</taxon>
        <taxon>Phasianidae</taxon>
        <taxon>Phasianinae</taxon>
        <taxon>Chrysolophus</taxon>
    </lineage>
</organism>
<evidence type="ECO:0000313" key="7">
    <source>
        <dbReference type="Ensembl" id="ENSCPIP00010012744.1"/>
    </source>
</evidence>
<dbReference type="Ensembl" id="ENSCPIT00010015119.1">
    <property type="protein sequence ID" value="ENSCPIP00010012744.1"/>
    <property type="gene ID" value="ENSCPIG00010010012.1"/>
</dbReference>
<dbReference type="GO" id="GO:0005658">
    <property type="term" value="C:alpha DNA polymerase:primase complex"/>
    <property type="evidence" value="ECO:0007669"/>
    <property type="project" value="TreeGrafter"/>
</dbReference>
<dbReference type="InterPro" id="IPR016722">
    <property type="entry name" value="DNA_pol_alpha_bsu"/>
</dbReference>
<evidence type="ECO:0000256" key="2">
    <source>
        <dbReference type="ARBA" id="ARBA00007299"/>
    </source>
</evidence>
<sequence>PKIAPFHPKRSSRVGAVRGAAGLWPLHPVRQRRLRAPAGPDCCHRPAAPRRLRDELPAAAALCGGVQAVRADGAGGDAECWHPAGLCPLAAGRSPRLRVPAAPLRLPRSAQRGQGGTSFPQKTFFSPVQPFLTQGLLWQIWGHFGWVRSHLGPLGATLRSLGVDFGVILCEFGVTLSGFGVIWGHFVWIWGDWVNLGPLWVDLGSFGATLGGFWVDLGPFWVDLGSRWSRFGAVWGQLSPHKPISPTEGALHAGSLHPGHQRGGAGPHLHRPPLPYGHRGDQQVPLGGGKKKQIWDFVRFYPFFPRFPLFFALFPDLSPHFSPCSSSGTSDRFTRILQHILTQRSYYPLYPPAEEMNVDYESFSSFASLPVTPHVLVTPSELRYFVKEVLGCVCINPGRLTKGRAAGTYGQLCLQQQRGGEQKNPCVAAQVVRI</sequence>
<evidence type="ECO:0000256" key="5">
    <source>
        <dbReference type="ARBA" id="ARBA00023242"/>
    </source>
</evidence>
<keyword evidence="5" id="KW-0539">Nucleus</keyword>
<evidence type="ECO:0000256" key="3">
    <source>
        <dbReference type="ARBA" id="ARBA00018596"/>
    </source>
</evidence>
<proteinExistence type="inferred from homology"/>
<evidence type="ECO:0000313" key="8">
    <source>
        <dbReference type="Proteomes" id="UP000694543"/>
    </source>
</evidence>
<keyword evidence="4" id="KW-0235">DNA replication</keyword>
<dbReference type="GO" id="GO:0006270">
    <property type="term" value="P:DNA replication initiation"/>
    <property type="evidence" value="ECO:0007669"/>
    <property type="project" value="TreeGrafter"/>
</dbReference>
<dbReference type="Proteomes" id="UP000694543">
    <property type="component" value="Unplaced"/>
</dbReference>
<dbReference type="AlphaFoldDB" id="A0A8C3LMV6"/>
<evidence type="ECO:0000259" key="6">
    <source>
        <dbReference type="Pfam" id="PF04042"/>
    </source>
</evidence>
<dbReference type="PANTHER" id="PTHR23061">
    <property type="entry name" value="DNA POLYMERASE 2 ALPHA 70 KDA SUBUNIT"/>
    <property type="match status" value="1"/>
</dbReference>